<sequence>MSDVASDAVMMRLRCSRTRKLKSQANCGAIRLRKLPHQQYCGRNCGCGPQFKTLV</sequence>
<dbReference type="EMBL" id="LXQA011222958">
    <property type="protein sequence ID" value="MCI89575.1"/>
    <property type="molecule type" value="Genomic_DNA"/>
</dbReference>
<comment type="caution">
    <text evidence="1">The sequence shown here is derived from an EMBL/GenBank/DDBJ whole genome shotgun (WGS) entry which is preliminary data.</text>
</comment>
<accession>A0A392VSA3</accession>
<proteinExistence type="predicted"/>
<reference evidence="1 2" key="1">
    <citation type="journal article" date="2018" name="Front. Plant Sci.">
        <title>Red Clover (Trifolium pratense) and Zigzag Clover (T. medium) - A Picture of Genomic Similarities and Differences.</title>
        <authorList>
            <person name="Dluhosova J."/>
            <person name="Istvanek J."/>
            <person name="Nedelnik J."/>
            <person name="Repkova J."/>
        </authorList>
    </citation>
    <scope>NUCLEOTIDE SEQUENCE [LARGE SCALE GENOMIC DNA]</scope>
    <source>
        <strain evidence="2">cv. 10/8</strain>
        <tissue evidence="1">Leaf</tissue>
    </source>
</reference>
<dbReference type="AlphaFoldDB" id="A0A392VSA3"/>
<organism evidence="1 2">
    <name type="scientific">Trifolium medium</name>
    <dbReference type="NCBI Taxonomy" id="97028"/>
    <lineage>
        <taxon>Eukaryota</taxon>
        <taxon>Viridiplantae</taxon>
        <taxon>Streptophyta</taxon>
        <taxon>Embryophyta</taxon>
        <taxon>Tracheophyta</taxon>
        <taxon>Spermatophyta</taxon>
        <taxon>Magnoliopsida</taxon>
        <taxon>eudicotyledons</taxon>
        <taxon>Gunneridae</taxon>
        <taxon>Pentapetalae</taxon>
        <taxon>rosids</taxon>
        <taxon>fabids</taxon>
        <taxon>Fabales</taxon>
        <taxon>Fabaceae</taxon>
        <taxon>Papilionoideae</taxon>
        <taxon>50 kb inversion clade</taxon>
        <taxon>NPAAA clade</taxon>
        <taxon>Hologalegina</taxon>
        <taxon>IRL clade</taxon>
        <taxon>Trifolieae</taxon>
        <taxon>Trifolium</taxon>
    </lineage>
</organism>
<dbReference type="Proteomes" id="UP000265520">
    <property type="component" value="Unassembled WGS sequence"/>
</dbReference>
<feature type="non-terminal residue" evidence="1">
    <location>
        <position position="55"/>
    </location>
</feature>
<name>A0A392VSA3_9FABA</name>
<protein>
    <submittedName>
        <fullName evidence="1">Uncharacterized protein</fullName>
    </submittedName>
</protein>
<keyword evidence="2" id="KW-1185">Reference proteome</keyword>
<evidence type="ECO:0000313" key="1">
    <source>
        <dbReference type="EMBL" id="MCI89575.1"/>
    </source>
</evidence>
<evidence type="ECO:0000313" key="2">
    <source>
        <dbReference type="Proteomes" id="UP000265520"/>
    </source>
</evidence>